<dbReference type="Proteomes" id="UP000242287">
    <property type="component" value="Unassembled WGS sequence"/>
</dbReference>
<proteinExistence type="predicted"/>
<reference evidence="1 2" key="1">
    <citation type="submission" date="2014-02" db="EMBL/GenBank/DDBJ databases">
        <title>Transposable element dynamics among asymbiotic and ectomycorrhizal Amanita fungi.</title>
        <authorList>
            <consortium name="DOE Joint Genome Institute"/>
            <person name="Hess J."/>
            <person name="Skrede I."/>
            <person name="Wolfe B."/>
            <person name="LaButti K."/>
            <person name="Ohm R.A."/>
            <person name="Grigoriev I.V."/>
            <person name="Pringle A."/>
        </authorList>
    </citation>
    <scope>NUCLEOTIDE SEQUENCE [LARGE SCALE GENOMIC DNA]</scope>
    <source>
        <strain evidence="1 2">SKay4041</strain>
    </source>
</reference>
<sequence length="647" mass="73359">MSHLYPDNKNRANRTDQLKDDIIALQSQIEQNLSDVEGHDKASLKFIEGIARKEGFKTVEEYLADAENNLTEEDKKTYEEMRKHFEKKDDRLDLAIKSDLGLIKKGVRVGIKGRDPFLMIKYHSLLTRIIATSLSALLKGSLLRVTLQAIGVGLLRVISGQVKEGTSLLRAAGNILTSAYKGKLVTGRVATALKVLKVAGKVLKILGLVLDGITFIYEVVDGAKQRSEFQEAIKELCARRLTTKKIQEYAHISLSYSSDVQAMFSYDKSLQDEVDSGTFAQAKANEKVAKKLNELDPKISGEMNKIDDESVYKELKEQDMKRKAWTNEDPSLAEIQKMIEGMKEDDKELWRHVALSTPSLWSKLIVSNIPELPDYQPVKEFLSRVRAAPLSLSVYLSLESVGRGLIMFIDTLQRGILTTHRIRELSLILSISASESSLPALAKAILHTSLPDLYLSEVYSGYASFDELVQLLKMLNSIIDTASILPWLKTLRLRGNAQFYKYVYHNVCWEPLHTLSLKEIPIKWAHAILHQCRLLEACSLVLVTSDRFNPDFQMNNLRISLPHLHYLELRFAYYPTTEDIRSFVDPFALPNLTSYCHIMPEEVRTNVWPYMFDPLIEGCLQLHKLQVLELRPDGVLYPSSSCKVRNG</sequence>
<name>A0A2A9NEH7_9AGAR</name>
<accession>A0A2A9NEH7</accession>
<evidence type="ECO:0000313" key="1">
    <source>
        <dbReference type="EMBL" id="PFH49019.1"/>
    </source>
</evidence>
<gene>
    <name evidence="1" type="ORF">AMATHDRAFT_41834</name>
</gene>
<organism evidence="1 2">
    <name type="scientific">Amanita thiersii Skay4041</name>
    <dbReference type="NCBI Taxonomy" id="703135"/>
    <lineage>
        <taxon>Eukaryota</taxon>
        <taxon>Fungi</taxon>
        <taxon>Dikarya</taxon>
        <taxon>Basidiomycota</taxon>
        <taxon>Agaricomycotina</taxon>
        <taxon>Agaricomycetes</taxon>
        <taxon>Agaricomycetidae</taxon>
        <taxon>Agaricales</taxon>
        <taxon>Pluteineae</taxon>
        <taxon>Amanitaceae</taxon>
        <taxon>Amanita</taxon>
    </lineage>
</organism>
<protein>
    <submittedName>
        <fullName evidence="1">Uncharacterized protein</fullName>
    </submittedName>
</protein>
<dbReference type="OrthoDB" id="4510061at2759"/>
<keyword evidence="2" id="KW-1185">Reference proteome</keyword>
<dbReference type="EMBL" id="KZ302042">
    <property type="protein sequence ID" value="PFH49019.1"/>
    <property type="molecule type" value="Genomic_DNA"/>
</dbReference>
<dbReference type="AlphaFoldDB" id="A0A2A9NEH7"/>
<evidence type="ECO:0000313" key="2">
    <source>
        <dbReference type="Proteomes" id="UP000242287"/>
    </source>
</evidence>